<dbReference type="GeneID" id="106466462"/>
<accession>A0ABM1BHP3</accession>
<keyword evidence="7 10" id="KW-0443">Lipid metabolism</keyword>
<feature type="transmembrane region" description="Helical" evidence="10">
    <location>
        <begin position="204"/>
        <end position="228"/>
    </location>
</feature>
<evidence type="ECO:0000256" key="4">
    <source>
        <dbReference type="ARBA" id="ARBA00022692"/>
    </source>
</evidence>
<dbReference type="RefSeq" id="XP_013782201.1">
    <property type="nucleotide sequence ID" value="XM_013926747.2"/>
</dbReference>
<evidence type="ECO:0000256" key="9">
    <source>
        <dbReference type="ARBA" id="ARBA00023160"/>
    </source>
</evidence>
<evidence type="ECO:0000313" key="14">
    <source>
        <dbReference type="RefSeq" id="XP_022250175.1"/>
    </source>
</evidence>
<keyword evidence="4 10" id="KW-0812">Transmembrane</keyword>
<keyword evidence="9 10" id="KW-0275">Fatty acid biosynthesis</keyword>
<feature type="transmembrane region" description="Helical" evidence="10">
    <location>
        <begin position="40"/>
        <end position="61"/>
    </location>
</feature>
<evidence type="ECO:0000256" key="1">
    <source>
        <dbReference type="ARBA" id="ARBA00004141"/>
    </source>
</evidence>
<evidence type="ECO:0000256" key="5">
    <source>
        <dbReference type="ARBA" id="ARBA00022832"/>
    </source>
</evidence>
<evidence type="ECO:0000256" key="2">
    <source>
        <dbReference type="ARBA" id="ARBA00022516"/>
    </source>
</evidence>
<evidence type="ECO:0000256" key="10">
    <source>
        <dbReference type="RuleBase" id="RU361115"/>
    </source>
</evidence>
<feature type="transmembrane region" description="Helical" evidence="10">
    <location>
        <begin position="150"/>
        <end position="168"/>
    </location>
</feature>
<evidence type="ECO:0000313" key="12">
    <source>
        <dbReference type="RefSeq" id="XP_013782201.1"/>
    </source>
</evidence>
<dbReference type="InterPro" id="IPR030457">
    <property type="entry name" value="ELO_CS"/>
</dbReference>
<dbReference type="PANTHER" id="PTHR11157:SF17">
    <property type="entry name" value="ELONGATION OF VERY LONG CHAIN FATTY ACIDS PROTEIN 6"/>
    <property type="match status" value="1"/>
</dbReference>
<dbReference type="Proteomes" id="UP000694941">
    <property type="component" value="Unplaced"/>
</dbReference>
<comment type="subcellular location">
    <subcellularLocation>
        <location evidence="1">Membrane</location>
        <topology evidence="1">Multi-pass membrane protein</topology>
    </subcellularLocation>
</comment>
<comment type="catalytic activity">
    <reaction evidence="10">
        <text>a very-long-chain acyl-CoA + malonyl-CoA + H(+) = a very-long-chain 3-oxoacyl-CoA + CO2 + CoA</text>
        <dbReference type="Rhea" id="RHEA:32727"/>
        <dbReference type="ChEBI" id="CHEBI:15378"/>
        <dbReference type="ChEBI" id="CHEBI:16526"/>
        <dbReference type="ChEBI" id="CHEBI:57287"/>
        <dbReference type="ChEBI" id="CHEBI:57384"/>
        <dbReference type="ChEBI" id="CHEBI:90725"/>
        <dbReference type="ChEBI" id="CHEBI:90736"/>
        <dbReference type="EC" id="2.3.1.199"/>
    </reaction>
</comment>
<dbReference type="Pfam" id="PF01151">
    <property type="entry name" value="ELO"/>
    <property type="match status" value="1"/>
</dbReference>
<evidence type="ECO:0000256" key="6">
    <source>
        <dbReference type="ARBA" id="ARBA00022989"/>
    </source>
</evidence>
<dbReference type="InterPro" id="IPR002076">
    <property type="entry name" value="ELO_fam"/>
</dbReference>
<evidence type="ECO:0000256" key="8">
    <source>
        <dbReference type="ARBA" id="ARBA00023136"/>
    </source>
</evidence>
<feature type="transmembrane region" description="Helical" evidence="10">
    <location>
        <begin position="73"/>
        <end position="92"/>
    </location>
</feature>
<keyword evidence="8 10" id="KW-0472">Membrane</keyword>
<keyword evidence="11" id="KW-1185">Reference proteome</keyword>
<evidence type="ECO:0000313" key="11">
    <source>
        <dbReference type="Proteomes" id="UP000694941"/>
    </source>
</evidence>
<comment type="similarity">
    <text evidence="10">Belongs to the ELO family.</text>
</comment>
<keyword evidence="2 10" id="KW-0444">Lipid biosynthesis</keyword>
<dbReference type="EC" id="2.3.1.199" evidence="10"/>
<evidence type="ECO:0000256" key="3">
    <source>
        <dbReference type="ARBA" id="ARBA00022679"/>
    </source>
</evidence>
<evidence type="ECO:0000256" key="7">
    <source>
        <dbReference type="ARBA" id="ARBA00023098"/>
    </source>
</evidence>
<feature type="transmembrane region" description="Helical" evidence="10">
    <location>
        <begin position="248"/>
        <end position="267"/>
    </location>
</feature>
<sequence>MSVVTSNFRVSANTPNYAYVFNFEQDFDQRENRDWMINNWYQAFYFVGAYMVFVFGGQAYMQSRPRYELRRVLAAWNVFLAAFSIIGTLRTLPEMIHVLREYGLQHSVCNPSFIEQVKVSGFWTWMFTLSKVPELGDTIFIILRKQNLVFLHWYHHITVLLFSWYSYAEHIAPARWYVVMNYIVHSIMYSYFALRALRYNVPRYVAMVITTSQILQMVVGAYVSYLGYQVKLRGEFCQISEDTAKLAILMYLSYFVLFARLFYNAYLQPKRGKLQKSE</sequence>
<keyword evidence="6 10" id="KW-1133">Transmembrane helix</keyword>
<dbReference type="RefSeq" id="XP_022250174.1">
    <property type="nucleotide sequence ID" value="XM_022394466.1"/>
</dbReference>
<gene>
    <name evidence="12 13 14" type="primary">LOC106466462</name>
</gene>
<feature type="transmembrane region" description="Helical" evidence="10">
    <location>
        <begin position="174"/>
        <end position="192"/>
    </location>
</feature>
<dbReference type="PROSITE" id="PS01188">
    <property type="entry name" value="ELO"/>
    <property type="match status" value="1"/>
</dbReference>
<evidence type="ECO:0000313" key="13">
    <source>
        <dbReference type="RefSeq" id="XP_022250174.1"/>
    </source>
</evidence>
<dbReference type="RefSeq" id="XP_022250175.1">
    <property type="nucleotide sequence ID" value="XM_022394467.1"/>
</dbReference>
<organism evidence="11 12">
    <name type="scientific">Limulus polyphemus</name>
    <name type="common">Atlantic horseshoe crab</name>
    <dbReference type="NCBI Taxonomy" id="6850"/>
    <lineage>
        <taxon>Eukaryota</taxon>
        <taxon>Metazoa</taxon>
        <taxon>Ecdysozoa</taxon>
        <taxon>Arthropoda</taxon>
        <taxon>Chelicerata</taxon>
        <taxon>Merostomata</taxon>
        <taxon>Xiphosura</taxon>
        <taxon>Limulidae</taxon>
        <taxon>Limulus</taxon>
    </lineage>
</organism>
<protein>
    <recommendedName>
        <fullName evidence="10">Elongation of very long chain fatty acids protein</fullName>
        <ecNumber evidence="10">2.3.1.199</ecNumber>
    </recommendedName>
    <alternativeName>
        <fullName evidence="10">Very-long-chain 3-oxoacyl-CoA synthase</fullName>
    </alternativeName>
</protein>
<name>A0ABM1BHP3_LIMPO</name>
<keyword evidence="5 10" id="KW-0276">Fatty acid metabolism</keyword>
<proteinExistence type="inferred from homology"/>
<reference evidence="12 13" key="1">
    <citation type="submission" date="2025-05" db="UniProtKB">
        <authorList>
            <consortium name="RefSeq"/>
        </authorList>
    </citation>
    <scope>IDENTIFICATION</scope>
    <source>
        <tissue evidence="12 13">Muscle</tissue>
    </source>
</reference>
<dbReference type="PANTHER" id="PTHR11157">
    <property type="entry name" value="FATTY ACID ACYL TRANSFERASE-RELATED"/>
    <property type="match status" value="1"/>
</dbReference>
<keyword evidence="3 10" id="KW-0808">Transferase</keyword>